<dbReference type="AlphaFoldDB" id="A0A3N1P0R5"/>
<feature type="transmembrane region" description="Helical" evidence="6">
    <location>
        <begin position="198"/>
        <end position="219"/>
    </location>
</feature>
<evidence type="ECO:0000256" key="1">
    <source>
        <dbReference type="ARBA" id="ARBA00004651"/>
    </source>
</evidence>
<dbReference type="SUPFAM" id="SSF103481">
    <property type="entry name" value="Multidrug resistance efflux transporter EmrE"/>
    <property type="match status" value="2"/>
</dbReference>
<comment type="subcellular location">
    <subcellularLocation>
        <location evidence="1">Cell membrane</location>
        <topology evidence="1">Multi-pass membrane protein</topology>
    </subcellularLocation>
</comment>
<feature type="transmembrane region" description="Helical" evidence="6">
    <location>
        <begin position="225"/>
        <end position="247"/>
    </location>
</feature>
<proteinExistence type="predicted"/>
<evidence type="ECO:0000313" key="8">
    <source>
        <dbReference type="EMBL" id="ROQ21629.1"/>
    </source>
</evidence>
<evidence type="ECO:0000256" key="2">
    <source>
        <dbReference type="ARBA" id="ARBA00022475"/>
    </source>
</evidence>
<name>A0A3N1P0R5_9GAMM</name>
<comment type="caution">
    <text evidence="8">The sequence shown here is derived from an EMBL/GenBank/DDBJ whole genome shotgun (WGS) entry which is preliminary data.</text>
</comment>
<evidence type="ECO:0000313" key="9">
    <source>
        <dbReference type="Proteomes" id="UP000273643"/>
    </source>
</evidence>
<feature type="transmembrane region" description="Helical" evidence="6">
    <location>
        <begin position="110"/>
        <end position="130"/>
    </location>
</feature>
<dbReference type="InterPro" id="IPR050638">
    <property type="entry name" value="AA-Vitamin_Transporters"/>
</dbReference>
<dbReference type="InterPro" id="IPR037185">
    <property type="entry name" value="EmrE-like"/>
</dbReference>
<evidence type="ECO:0000256" key="4">
    <source>
        <dbReference type="ARBA" id="ARBA00022989"/>
    </source>
</evidence>
<evidence type="ECO:0000259" key="7">
    <source>
        <dbReference type="Pfam" id="PF00892"/>
    </source>
</evidence>
<dbReference type="OrthoDB" id="3190463at2"/>
<feature type="transmembrane region" description="Helical" evidence="6">
    <location>
        <begin position="142"/>
        <end position="161"/>
    </location>
</feature>
<dbReference type="GO" id="GO:0005886">
    <property type="term" value="C:plasma membrane"/>
    <property type="evidence" value="ECO:0007669"/>
    <property type="project" value="UniProtKB-SubCell"/>
</dbReference>
<feature type="domain" description="EamA" evidence="7">
    <location>
        <begin position="12"/>
        <end position="155"/>
    </location>
</feature>
<feature type="domain" description="EamA" evidence="7">
    <location>
        <begin position="168"/>
        <end position="302"/>
    </location>
</feature>
<sequence length="312" mass="33597">MIRDSLFGRRHWVIATAVFCCFLWGSAYPAIKTGYQLMAMAATDTASQMLFAGYRFLGSGVILLVLAALMGKSLWRFSAREWGQLALLGLLQTTLQYVFFYIGLAHATGVKAAIMNSTGTFFTVLLAHFIYRNDKLSTGRSLGCLIGFAGVVLINLGQGPLDFDVTLLGEGFIAIAALVLSISLMYGKRLSQHIDPMVMTAQQLTIGGVVLIGIGLSGGGDIPRLTATSGVLFFYLMALSAAAFALWSFLLKHNPVGQVIPFQFLIPIFGAGLSALFLGETILAWKNLLALVLVCGGIWLVTRPASPMTVQR</sequence>
<keyword evidence="2" id="KW-1003">Cell membrane</keyword>
<accession>A0A3N1P0R5</accession>
<dbReference type="EMBL" id="RJUK01000001">
    <property type="protein sequence ID" value="ROQ21629.1"/>
    <property type="molecule type" value="Genomic_DNA"/>
</dbReference>
<dbReference type="InterPro" id="IPR000620">
    <property type="entry name" value="EamA_dom"/>
</dbReference>
<reference evidence="8 9" key="1">
    <citation type="submission" date="2018-11" db="EMBL/GenBank/DDBJ databases">
        <title>Genomic Encyclopedia of Type Strains, Phase IV (KMG-IV): sequencing the most valuable type-strain genomes for metagenomic binning, comparative biology and taxonomic classification.</title>
        <authorList>
            <person name="Goeker M."/>
        </authorList>
    </citation>
    <scope>NUCLEOTIDE SEQUENCE [LARGE SCALE GENOMIC DNA]</scope>
    <source>
        <strain evidence="8 9">DSM 16974</strain>
    </source>
</reference>
<feature type="transmembrane region" description="Helical" evidence="6">
    <location>
        <begin position="167"/>
        <end position="186"/>
    </location>
</feature>
<keyword evidence="5 6" id="KW-0472">Membrane</keyword>
<keyword evidence="9" id="KW-1185">Reference proteome</keyword>
<evidence type="ECO:0000256" key="6">
    <source>
        <dbReference type="SAM" id="Phobius"/>
    </source>
</evidence>
<keyword evidence="3 6" id="KW-0812">Transmembrane</keyword>
<gene>
    <name evidence="8" type="ORF">EDC38_2255</name>
</gene>
<dbReference type="Proteomes" id="UP000273643">
    <property type="component" value="Unassembled WGS sequence"/>
</dbReference>
<dbReference type="Pfam" id="PF00892">
    <property type="entry name" value="EamA"/>
    <property type="match status" value="2"/>
</dbReference>
<protein>
    <submittedName>
        <fullName evidence="8">Drug/metabolite transporter (DMT)-like permease</fullName>
    </submittedName>
</protein>
<dbReference type="PANTHER" id="PTHR32322">
    <property type="entry name" value="INNER MEMBRANE TRANSPORTER"/>
    <property type="match status" value="1"/>
</dbReference>
<feature type="transmembrane region" description="Helical" evidence="6">
    <location>
        <begin position="284"/>
        <end position="302"/>
    </location>
</feature>
<feature type="transmembrane region" description="Helical" evidence="6">
    <location>
        <begin position="82"/>
        <end position="104"/>
    </location>
</feature>
<keyword evidence="4 6" id="KW-1133">Transmembrane helix</keyword>
<feature type="transmembrane region" description="Helical" evidence="6">
    <location>
        <begin position="12"/>
        <end position="31"/>
    </location>
</feature>
<dbReference type="RefSeq" id="WP_123638583.1">
    <property type="nucleotide sequence ID" value="NZ_RJUK01000001.1"/>
</dbReference>
<evidence type="ECO:0000256" key="5">
    <source>
        <dbReference type="ARBA" id="ARBA00023136"/>
    </source>
</evidence>
<dbReference type="PANTHER" id="PTHR32322:SF18">
    <property type="entry name" value="S-ADENOSYLMETHIONINE_S-ADENOSYLHOMOCYSTEINE TRANSPORTER"/>
    <property type="match status" value="1"/>
</dbReference>
<organism evidence="8 9">
    <name type="scientific">Marinimicrobium koreense</name>
    <dbReference type="NCBI Taxonomy" id="306545"/>
    <lineage>
        <taxon>Bacteria</taxon>
        <taxon>Pseudomonadati</taxon>
        <taxon>Pseudomonadota</taxon>
        <taxon>Gammaproteobacteria</taxon>
        <taxon>Cellvibrionales</taxon>
        <taxon>Cellvibrionaceae</taxon>
        <taxon>Marinimicrobium</taxon>
    </lineage>
</organism>
<feature type="transmembrane region" description="Helical" evidence="6">
    <location>
        <begin position="259"/>
        <end position="278"/>
    </location>
</feature>
<feature type="transmembrane region" description="Helical" evidence="6">
    <location>
        <begin position="51"/>
        <end position="70"/>
    </location>
</feature>
<evidence type="ECO:0000256" key="3">
    <source>
        <dbReference type="ARBA" id="ARBA00022692"/>
    </source>
</evidence>